<comment type="function">
    <text evidence="1">Responsible for the formation of the pyrimidine heterocycle in the thiamine biosynthesis pathway. Catalyzes the formation of hydroxymethylpyrimidine phosphate (HMP-P) from histidine and pyridoxal phosphate (PLP). The protein uses PLP and the active site histidine to form HMP-P, generating an inactive enzyme. The enzyme can only undergo a single turnover, which suggests it is a suicide enzyme.</text>
</comment>
<dbReference type="SUPFAM" id="SSF53850">
    <property type="entry name" value="Periplasmic binding protein-like II"/>
    <property type="match status" value="1"/>
</dbReference>
<dbReference type="Pfam" id="PF09084">
    <property type="entry name" value="NMT1"/>
    <property type="match status" value="1"/>
</dbReference>
<dbReference type="InterPro" id="IPR027939">
    <property type="entry name" value="NMT1/THI5"/>
</dbReference>
<evidence type="ECO:0000256" key="2">
    <source>
        <dbReference type="ARBA" id="ARBA00004948"/>
    </source>
</evidence>
<dbReference type="RefSeq" id="WP_328015773.1">
    <property type="nucleotide sequence ID" value="NZ_JARTFS010000017.1"/>
</dbReference>
<evidence type="ECO:0000256" key="10">
    <source>
        <dbReference type="ARBA" id="ARBA00033171"/>
    </source>
</evidence>
<dbReference type="PANTHER" id="PTHR31528">
    <property type="entry name" value="4-AMINO-5-HYDROXYMETHYL-2-METHYLPYRIMIDINE PHOSPHATE SYNTHASE THI11-RELATED"/>
    <property type="match status" value="1"/>
</dbReference>
<evidence type="ECO:0000256" key="11">
    <source>
        <dbReference type="ARBA" id="ARBA00048179"/>
    </source>
</evidence>
<comment type="similarity">
    <text evidence="3">Belongs to the NMT1/THI5 family.</text>
</comment>
<evidence type="ECO:0000259" key="12">
    <source>
        <dbReference type="Pfam" id="PF09084"/>
    </source>
</evidence>
<dbReference type="PANTHER" id="PTHR31528:SF1">
    <property type="entry name" value="4-AMINO-5-HYDROXYMETHYL-2-METHYLPYRIMIDINE PHOSPHATE SYNTHASE THI11-RELATED"/>
    <property type="match status" value="1"/>
</dbReference>
<evidence type="ECO:0000256" key="8">
    <source>
        <dbReference type="ARBA" id="ARBA00022977"/>
    </source>
</evidence>
<comment type="caution">
    <text evidence="13">The sequence shown here is derived from an EMBL/GenBank/DDBJ whole genome shotgun (WGS) entry which is preliminary data.</text>
</comment>
<reference evidence="13 14" key="1">
    <citation type="submission" date="2023-03" db="EMBL/GenBank/DDBJ databases">
        <title>Bacillus Genome Sequencing.</title>
        <authorList>
            <person name="Dunlap C."/>
        </authorList>
    </citation>
    <scope>NUCLEOTIDE SEQUENCE [LARGE SCALE GENOMIC DNA]</scope>
    <source>
        <strain evidence="13 14">NRS-1717</strain>
    </source>
</reference>
<comment type="subunit">
    <text evidence="4">Homodimer.</text>
</comment>
<keyword evidence="5" id="KW-0808">Transferase</keyword>
<keyword evidence="14" id="KW-1185">Reference proteome</keyword>
<keyword evidence="6" id="KW-0479">Metal-binding</keyword>
<gene>
    <name evidence="13" type="ORF">P9271_19570</name>
</gene>
<evidence type="ECO:0000256" key="5">
    <source>
        <dbReference type="ARBA" id="ARBA00022679"/>
    </source>
</evidence>
<evidence type="ECO:0000313" key="14">
    <source>
        <dbReference type="Proteomes" id="UP001342826"/>
    </source>
</evidence>
<dbReference type="Proteomes" id="UP001342826">
    <property type="component" value="Unassembled WGS sequence"/>
</dbReference>
<evidence type="ECO:0000256" key="3">
    <source>
        <dbReference type="ARBA" id="ARBA00009406"/>
    </source>
</evidence>
<evidence type="ECO:0000256" key="7">
    <source>
        <dbReference type="ARBA" id="ARBA00022898"/>
    </source>
</evidence>
<evidence type="ECO:0000256" key="4">
    <source>
        <dbReference type="ARBA" id="ARBA00011738"/>
    </source>
</evidence>
<evidence type="ECO:0000256" key="1">
    <source>
        <dbReference type="ARBA" id="ARBA00003469"/>
    </source>
</evidence>
<dbReference type="EMBL" id="JARTFS010000017">
    <property type="protein sequence ID" value="MED4403511.1"/>
    <property type="molecule type" value="Genomic_DNA"/>
</dbReference>
<accession>A0ABU6P5R3</accession>
<organism evidence="13 14">
    <name type="scientific">Metabacillus fastidiosus</name>
    <dbReference type="NCBI Taxonomy" id="1458"/>
    <lineage>
        <taxon>Bacteria</taxon>
        <taxon>Bacillati</taxon>
        <taxon>Bacillota</taxon>
        <taxon>Bacilli</taxon>
        <taxon>Bacillales</taxon>
        <taxon>Bacillaceae</taxon>
        <taxon>Metabacillus</taxon>
    </lineage>
</organism>
<dbReference type="InterPro" id="IPR015168">
    <property type="entry name" value="SsuA/THI5"/>
</dbReference>
<keyword evidence="7" id="KW-0663">Pyridoxal phosphate</keyword>
<evidence type="ECO:0000256" key="9">
    <source>
        <dbReference type="ARBA" id="ARBA00023004"/>
    </source>
</evidence>
<comment type="catalytic activity">
    <reaction evidence="11">
        <text>N(6)-(pyridoxal phosphate)-L-lysyl-[4-amino-5-hydroxymethyl-2-methylpyrimidine phosphate synthase] + L-histidyl-[4-amino-5-hydroxymethyl-2-methylpyrimidine phosphate synthase] + 2 Fe(3+) + 4 H2O = L-lysyl-[4-amino-5-hydroxymethyl-2-methylpyrimidine phosphate synthase] + (2S)-2-amino-5-hydroxy-4-oxopentanoyl-[4-amino-5-hydroxymethyl-2-methylpyrimidine phosphate synthase] + 4-amino-2-methyl-5-(phosphooxymethyl)pyrimidine + 3-oxopropanoate + 2 Fe(2+) + 2 H(+)</text>
        <dbReference type="Rhea" id="RHEA:65756"/>
        <dbReference type="Rhea" id="RHEA-COMP:16892"/>
        <dbReference type="Rhea" id="RHEA-COMP:16893"/>
        <dbReference type="Rhea" id="RHEA-COMP:16894"/>
        <dbReference type="Rhea" id="RHEA-COMP:16895"/>
        <dbReference type="ChEBI" id="CHEBI:15377"/>
        <dbReference type="ChEBI" id="CHEBI:15378"/>
        <dbReference type="ChEBI" id="CHEBI:29033"/>
        <dbReference type="ChEBI" id="CHEBI:29034"/>
        <dbReference type="ChEBI" id="CHEBI:29969"/>
        <dbReference type="ChEBI" id="CHEBI:29979"/>
        <dbReference type="ChEBI" id="CHEBI:33190"/>
        <dbReference type="ChEBI" id="CHEBI:58354"/>
        <dbReference type="ChEBI" id="CHEBI:143915"/>
        <dbReference type="ChEBI" id="CHEBI:157692"/>
    </reaction>
    <physiologicalReaction direction="left-to-right" evidence="11">
        <dbReference type="Rhea" id="RHEA:65757"/>
    </physiologicalReaction>
</comment>
<keyword evidence="8" id="KW-0784">Thiamine biosynthesis</keyword>
<keyword evidence="9" id="KW-0408">Iron</keyword>
<sequence>MEHIKVMLEYFHPWTNSAGFYYARSQGWYEEAGIDVEFVCYDAARGDTLAYLKRGEVDFGIFPTNRLLVMRENSKEVVSIASINHGGMETIQTVKSTGIRRPADLSNKRIALNPTPRGIAMVKHLIAADGGDPNSFIIVDSGVKEYQAEDIIAGKVDATFGSYWAWELQMDSIVPEEERFYWKVDDIGAPPYHSYLLGTNQKLIDKNPQLIYIFLEITARGFIAVANKPSIAEKVYERYVPYFPVSLITKSLSLIAATWLHEGYWGYQRPELMEPYAKWLEKNGILEDCNIWKEACDYRFLPEGGYHIGEL</sequence>
<dbReference type="Gene3D" id="3.40.190.10">
    <property type="entry name" value="Periplasmic binding protein-like II"/>
    <property type="match status" value="2"/>
</dbReference>
<evidence type="ECO:0000256" key="6">
    <source>
        <dbReference type="ARBA" id="ARBA00022723"/>
    </source>
</evidence>
<protein>
    <recommendedName>
        <fullName evidence="10">Thiamine pyrimidine synthase</fullName>
    </recommendedName>
</protein>
<evidence type="ECO:0000313" key="13">
    <source>
        <dbReference type="EMBL" id="MED4403511.1"/>
    </source>
</evidence>
<feature type="domain" description="SsuA/THI5-like" evidence="12">
    <location>
        <begin position="14"/>
        <end position="230"/>
    </location>
</feature>
<proteinExistence type="inferred from homology"/>
<comment type="pathway">
    <text evidence="2">Cofactor biosynthesis; thiamine diphosphate biosynthesis.</text>
</comment>
<name>A0ABU6P5R3_9BACI</name>